<evidence type="ECO:0000313" key="3">
    <source>
        <dbReference type="EMBL" id="KAF1757826.1"/>
    </source>
</evidence>
<dbReference type="AlphaFoldDB" id="A0A6A5GTB2"/>
<proteinExistence type="predicted"/>
<dbReference type="GO" id="GO:0016020">
    <property type="term" value="C:membrane"/>
    <property type="evidence" value="ECO:0007669"/>
    <property type="project" value="TreeGrafter"/>
</dbReference>
<dbReference type="Proteomes" id="UP000483820">
    <property type="component" value="Chromosome IV"/>
</dbReference>
<sequence length="383" mass="44582">MIAFMISTPFGYSSELMNSKEDGEDESDNMNGPDTLSKFLLMISMLIILVYPNVLPSSITRWYLSISSINVSALIIVLFILNVALVNKDAAQDQFFMRQISSNSTFKMDGVYENMTIEDAERMNNIWNKYDLLMMIEPGCIKRTPNHNRWCDFRGENGEFKIALFGNSYTMNHHKMVIQECRKQAFNISMYSEKGCEPLAADPEDPNCVEKLNEFVEYIKDSNPDYAFMFTRFFIINEPFSNNNTDLEKDRTYLEMRKQLKQFLPFIKKKLYILDSIPRVIADNVDTIVKNLKSGKTIEEISKTLIESDGYERGRIRHSALVKECGNKCELIDYLPLFWNKTINMVQYFDERGFSYFNSLYHLSPHGIEHVRPIYNKICSSLE</sequence>
<evidence type="ECO:0000256" key="1">
    <source>
        <dbReference type="SAM" id="Phobius"/>
    </source>
</evidence>
<accession>A0A6A5GTB2</accession>
<keyword evidence="1" id="KW-0472">Membrane</keyword>
<feature type="transmembrane region" description="Helical" evidence="1">
    <location>
        <begin position="62"/>
        <end position="85"/>
    </location>
</feature>
<feature type="domain" description="SGNH" evidence="2">
    <location>
        <begin position="144"/>
        <end position="376"/>
    </location>
</feature>
<comment type="caution">
    <text evidence="3">The sequence shown here is derived from an EMBL/GenBank/DDBJ whole genome shotgun (WGS) entry which is preliminary data.</text>
</comment>
<gene>
    <name evidence="3" type="ORF">GCK72_014283</name>
</gene>
<keyword evidence="1" id="KW-1133">Transmembrane helix</keyword>
<dbReference type="KEGG" id="crq:GCK72_014283"/>
<dbReference type="GeneID" id="9806501"/>
<dbReference type="InterPro" id="IPR043968">
    <property type="entry name" value="SGNH"/>
</dbReference>
<name>A0A6A5GTB2_CAERE</name>
<feature type="transmembrane region" description="Helical" evidence="1">
    <location>
        <begin position="36"/>
        <end position="55"/>
    </location>
</feature>
<dbReference type="CTD" id="9806501"/>
<keyword evidence="1" id="KW-0812">Transmembrane</keyword>
<evidence type="ECO:0000259" key="2">
    <source>
        <dbReference type="Pfam" id="PF19040"/>
    </source>
</evidence>
<dbReference type="PANTHER" id="PTHR23028">
    <property type="entry name" value="ACETYLTRANSFERASE"/>
    <property type="match status" value="1"/>
</dbReference>
<dbReference type="InterPro" id="IPR050879">
    <property type="entry name" value="Acyltransferase_3"/>
</dbReference>
<dbReference type="RefSeq" id="XP_053584995.1">
    <property type="nucleotide sequence ID" value="XM_053730223.1"/>
</dbReference>
<protein>
    <recommendedName>
        <fullName evidence="2">SGNH domain-containing protein</fullName>
    </recommendedName>
</protein>
<dbReference type="Pfam" id="PF19040">
    <property type="entry name" value="SGNH"/>
    <property type="match status" value="1"/>
</dbReference>
<organism evidence="3 4">
    <name type="scientific">Caenorhabditis remanei</name>
    <name type="common">Caenorhabditis vulgaris</name>
    <dbReference type="NCBI Taxonomy" id="31234"/>
    <lineage>
        <taxon>Eukaryota</taxon>
        <taxon>Metazoa</taxon>
        <taxon>Ecdysozoa</taxon>
        <taxon>Nematoda</taxon>
        <taxon>Chromadorea</taxon>
        <taxon>Rhabditida</taxon>
        <taxon>Rhabditina</taxon>
        <taxon>Rhabditomorpha</taxon>
        <taxon>Rhabditoidea</taxon>
        <taxon>Rhabditidae</taxon>
        <taxon>Peloderinae</taxon>
        <taxon>Caenorhabditis</taxon>
    </lineage>
</organism>
<reference evidence="3 4" key="1">
    <citation type="submission" date="2019-12" db="EMBL/GenBank/DDBJ databases">
        <title>Chromosome-level assembly of the Caenorhabditis remanei genome.</title>
        <authorList>
            <person name="Teterina A.A."/>
            <person name="Willis J.H."/>
            <person name="Phillips P.C."/>
        </authorList>
    </citation>
    <scope>NUCLEOTIDE SEQUENCE [LARGE SCALE GENOMIC DNA]</scope>
    <source>
        <strain evidence="3 4">PX506</strain>
        <tissue evidence="3">Whole organism</tissue>
    </source>
</reference>
<dbReference type="EMBL" id="WUAV01000004">
    <property type="protein sequence ID" value="KAF1757826.1"/>
    <property type="molecule type" value="Genomic_DNA"/>
</dbReference>
<evidence type="ECO:0000313" key="4">
    <source>
        <dbReference type="Proteomes" id="UP000483820"/>
    </source>
</evidence>
<dbReference type="GO" id="GO:0000271">
    <property type="term" value="P:polysaccharide biosynthetic process"/>
    <property type="evidence" value="ECO:0007669"/>
    <property type="project" value="TreeGrafter"/>
</dbReference>
<dbReference type="PANTHER" id="PTHR23028:SF118">
    <property type="entry name" value="ACYL_TRANSF_3 DOMAIN-CONTAINING PROTEIN"/>
    <property type="match status" value="1"/>
</dbReference>